<dbReference type="AlphaFoldDB" id="V5C461"/>
<protein>
    <recommendedName>
        <fullName evidence="4">Winged helix-turn-helix domain-containing protein</fullName>
    </recommendedName>
</protein>
<accession>V5C461</accession>
<gene>
    <name evidence="2" type="ORF">MGMO_27c00100</name>
</gene>
<dbReference type="InterPro" id="IPR019707">
    <property type="entry name" value="DUF2582"/>
</dbReference>
<dbReference type="Proteomes" id="UP000017842">
    <property type="component" value="Unassembled WGS sequence"/>
</dbReference>
<name>V5C461_9GAMM</name>
<feature type="region of interest" description="Disordered" evidence="1">
    <location>
        <begin position="23"/>
        <end position="104"/>
    </location>
</feature>
<dbReference type="PATRIC" id="fig|1116472.3.peg.869"/>
<sequence length="179" mass="19507">MTELLVPIFIFFLIYIYHTMKKSNSPTEKPTPEAKTEKPVAVVATEAKAKNISPAKKPSNKQKTIAPKPAPKEKTEQPTADTATPVKPSPTRKSPGKAKAANPIAEASIPEMAVPERVGLIAGDIWHYLDKHGATPVAKLVRELPEEEKIIQRSIGWLAQEGKITLDTIDRVETIGLAS</sequence>
<organism evidence="2 3">
    <name type="scientific">Methyloglobulus morosus KoM1</name>
    <dbReference type="NCBI Taxonomy" id="1116472"/>
    <lineage>
        <taxon>Bacteria</taxon>
        <taxon>Pseudomonadati</taxon>
        <taxon>Pseudomonadota</taxon>
        <taxon>Gammaproteobacteria</taxon>
        <taxon>Methylococcales</taxon>
        <taxon>Methylococcaceae</taxon>
        <taxon>Methyloglobulus</taxon>
    </lineage>
</organism>
<evidence type="ECO:0000313" key="3">
    <source>
        <dbReference type="Proteomes" id="UP000017842"/>
    </source>
</evidence>
<dbReference type="eggNOG" id="ENOG5031M1X">
    <property type="taxonomic scope" value="Bacteria"/>
</dbReference>
<comment type="caution">
    <text evidence="2">The sequence shown here is derived from an EMBL/GenBank/DDBJ whole genome shotgun (WGS) entry which is preliminary data.</text>
</comment>
<evidence type="ECO:0000256" key="1">
    <source>
        <dbReference type="SAM" id="MobiDB-lite"/>
    </source>
</evidence>
<dbReference type="EMBL" id="AYLO01000027">
    <property type="protein sequence ID" value="ESS73267.1"/>
    <property type="molecule type" value="Genomic_DNA"/>
</dbReference>
<dbReference type="Pfam" id="PF10771">
    <property type="entry name" value="DUF2582"/>
    <property type="match status" value="1"/>
</dbReference>
<dbReference type="Gene3D" id="1.10.10.10">
    <property type="entry name" value="Winged helix-like DNA-binding domain superfamily/Winged helix DNA-binding domain"/>
    <property type="match status" value="1"/>
</dbReference>
<evidence type="ECO:0000313" key="2">
    <source>
        <dbReference type="EMBL" id="ESS73267.1"/>
    </source>
</evidence>
<proteinExistence type="predicted"/>
<evidence type="ECO:0008006" key="4">
    <source>
        <dbReference type="Google" id="ProtNLM"/>
    </source>
</evidence>
<dbReference type="InterPro" id="IPR036388">
    <property type="entry name" value="WH-like_DNA-bd_sf"/>
</dbReference>
<dbReference type="RefSeq" id="WP_023493743.1">
    <property type="nucleotide sequence ID" value="NZ_AYLO01000027.1"/>
</dbReference>
<keyword evidence="3" id="KW-1185">Reference proteome</keyword>
<reference evidence="2 3" key="1">
    <citation type="journal article" date="2013" name="Genome Announc.">
        <title>Draft Genome Sequence of the Methanotrophic Gammaproteobacterium Methyloglobulus morosus DSM 22980 Strain KoM1.</title>
        <authorList>
            <person name="Poehlein A."/>
            <person name="Deutzmann J.S."/>
            <person name="Daniel R."/>
            <person name="Simeonova D.D."/>
        </authorList>
    </citation>
    <scope>NUCLEOTIDE SEQUENCE [LARGE SCALE GENOMIC DNA]</scope>
    <source>
        <strain evidence="2 3">KoM1</strain>
    </source>
</reference>
<dbReference type="OrthoDB" id="5574224at2"/>